<organism evidence="4 7">
    <name type="scientific">Adineta steineri</name>
    <dbReference type="NCBI Taxonomy" id="433720"/>
    <lineage>
        <taxon>Eukaryota</taxon>
        <taxon>Metazoa</taxon>
        <taxon>Spiralia</taxon>
        <taxon>Gnathifera</taxon>
        <taxon>Rotifera</taxon>
        <taxon>Eurotatoria</taxon>
        <taxon>Bdelloidea</taxon>
        <taxon>Adinetida</taxon>
        <taxon>Adinetidae</taxon>
        <taxon>Adineta</taxon>
    </lineage>
</organism>
<dbReference type="PROSITE" id="PS51125">
    <property type="entry name" value="NHL"/>
    <property type="match status" value="3"/>
</dbReference>
<evidence type="ECO:0000313" key="6">
    <source>
        <dbReference type="Proteomes" id="UP000663832"/>
    </source>
</evidence>
<name>A0A815QBK5_9BILA</name>
<dbReference type="InterPro" id="IPR011042">
    <property type="entry name" value="6-blade_b-propeller_TolB-like"/>
</dbReference>
<dbReference type="AlphaFoldDB" id="A0A815QBK5"/>
<dbReference type="InterPro" id="IPR029030">
    <property type="entry name" value="Caspase-like_dom_sf"/>
</dbReference>
<dbReference type="Pfam" id="PF00656">
    <property type="entry name" value="Peptidase_C14"/>
    <property type="match status" value="1"/>
</dbReference>
<dbReference type="PANTHER" id="PTHR22576">
    <property type="entry name" value="MUCOSA ASSOCIATED LYMPHOID TISSUE LYMPHOMA TRANSLOCATION PROTEIN 1/PARACASPASE"/>
    <property type="match status" value="1"/>
</dbReference>
<protein>
    <recommendedName>
        <fullName evidence="3">Peptidase C14 caspase domain-containing protein</fullName>
    </recommendedName>
</protein>
<feature type="repeat" description="NHL" evidence="2">
    <location>
        <begin position="215"/>
        <end position="251"/>
    </location>
</feature>
<reference evidence="4" key="1">
    <citation type="submission" date="2021-02" db="EMBL/GenBank/DDBJ databases">
        <authorList>
            <person name="Nowell W R."/>
        </authorList>
    </citation>
    <scope>NUCLEOTIDE SEQUENCE</scope>
</reference>
<dbReference type="EMBL" id="CAJNOI010002174">
    <property type="protein sequence ID" value="CAF1461683.1"/>
    <property type="molecule type" value="Genomic_DNA"/>
</dbReference>
<dbReference type="GO" id="GO:0004197">
    <property type="term" value="F:cysteine-type endopeptidase activity"/>
    <property type="evidence" value="ECO:0007669"/>
    <property type="project" value="InterPro"/>
</dbReference>
<comment type="caution">
    <text evidence="4">The sequence shown here is derived from an EMBL/GenBank/DDBJ whole genome shotgun (WGS) entry which is preliminary data.</text>
</comment>
<dbReference type="Pfam" id="PF01436">
    <property type="entry name" value="NHL"/>
    <property type="match status" value="3"/>
</dbReference>
<evidence type="ECO:0000259" key="3">
    <source>
        <dbReference type="Pfam" id="PF00656"/>
    </source>
</evidence>
<dbReference type="EMBL" id="CAJNOM010002492">
    <property type="protein sequence ID" value="CAF1633388.1"/>
    <property type="molecule type" value="Genomic_DNA"/>
</dbReference>
<dbReference type="OrthoDB" id="412369at2759"/>
<dbReference type="Proteomes" id="UP000663832">
    <property type="component" value="Unassembled WGS sequence"/>
</dbReference>
<keyword evidence="1" id="KW-0677">Repeat</keyword>
<keyword evidence="6" id="KW-1185">Reference proteome</keyword>
<dbReference type="CDD" id="cd05819">
    <property type="entry name" value="NHL"/>
    <property type="match status" value="1"/>
</dbReference>
<sequence length="495" mass="55900">MQIAINKLCATINDGDCVLIYFSGHGMEEKGQTYLIPIEDIHNPALNCICLDKLLNQLNNCGDKLLNIVILDSCRADEKNNTWKSKATSAENEDDLKFAFDEVLSKNVRRKNDSQFFVIYSADPGTVSYAAGPHTNGNSYFTHSLLNHISTPDMKLEEMMKEVSREIMLKSNYEQRPWIHSCLHEHFFFKKGEIQTKTTELQLIESTVAGGNENGDKPNQLNGPQGIFIDNDKSVYIADCWNHRIVKWELDSNTGERIVGRNKKGNQDNQLYWPKDIIFDKENKSFIIADYGNKRVIRYFGNNQTKQQIIISNIDCCSLTIDKNGFIYVCDDQKHEVKRYKQGDTEGVLVAGGNKKGSQLNQLHSPDNIFIDEYGSLYISDHCNQRVMKWKKDAKEGIVVAGGNGRGGSLKHLSSPSGVVVDRLGRIYVADCGNDRIVRWCKEGKEGEIVVGGNGPGKEQNQLNGPTGVSFDNEENLYVVDRNNHRIQKYETVLN</sequence>
<feature type="repeat" description="NHL" evidence="2">
    <location>
        <begin position="406"/>
        <end position="438"/>
    </location>
</feature>
<evidence type="ECO:0000313" key="7">
    <source>
        <dbReference type="Proteomes" id="UP000663877"/>
    </source>
</evidence>
<proteinExistence type="predicted"/>
<dbReference type="SUPFAM" id="SSF101898">
    <property type="entry name" value="NHL repeat"/>
    <property type="match status" value="1"/>
</dbReference>
<evidence type="ECO:0000256" key="2">
    <source>
        <dbReference type="PROSITE-ProRule" id="PRU00504"/>
    </source>
</evidence>
<dbReference type="Gene3D" id="3.40.50.1460">
    <property type="match status" value="1"/>
</dbReference>
<evidence type="ECO:0000256" key="1">
    <source>
        <dbReference type="ARBA" id="ARBA00022737"/>
    </source>
</evidence>
<dbReference type="InterPro" id="IPR052039">
    <property type="entry name" value="Caspase-related_regulators"/>
</dbReference>
<dbReference type="InterPro" id="IPR001258">
    <property type="entry name" value="NHL_repeat"/>
</dbReference>
<gene>
    <name evidence="4" type="ORF">BJG266_LOCUS41012</name>
    <name evidence="5" type="ORF">QVE165_LOCUS57879</name>
</gene>
<dbReference type="Gene3D" id="2.120.10.30">
    <property type="entry name" value="TolB, C-terminal domain"/>
    <property type="match status" value="2"/>
</dbReference>
<dbReference type="Proteomes" id="UP000663877">
    <property type="component" value="Unassembled WGS sequence"/>
</dbReference>
<accession>A0A815QBK5</accession>
<evidence type="ECO:0000313" key="5">
    <source>
        <dbReference type="EMBL" id="CAF1633388.1"/>
    </source>
</evidence>
<dbReference type="PANTHER" id="PTHR22576:SF37">
    <property type="entry name" value="MUCOSA-ASSOCIATED LYMPHOID TISSUE LYMPHOMA TRANSLOCATION PROTEIN 1"/>
    <property type="match status" value="1"/>
</dbReference>
<dbReference type="InterPro" id="IPR011600">
    <property type="entry name" value="Pept_C14_caspase"/>
</dbReference>
<dbReference type="GO" id="GO:0006508">
    <property type="term" value="P:proteolysis"/>
    <property type="evidence" value="ECO:0007669"/>
    <property type="project" value="InterPro"/>
</dbReference>
<feature type="domain" description="Peptidase C14 caspase" evidence="3">
    <location>
        <begin position="1"/>
        <end position="186"/>
    </location>
</feature>
<evidence type="ECO:0000313" key="4">
    <source>
        <dbReference type="EMBL" id="CAF1461683.1"/>
    </source>
</evidence>
<feature type="repeat" description="NHL" evidence="2">
    <location>
        <begin position="457"/>
        <end position="493"/>
    </location>
</feature>
<dbReference type="SUPFAM" id="SSF52129">
    <property type="entry name" value="Caspase-like"/>
    <property type="match status" value="1"/>
</dbReference>